<evidence type="ECO:0000259" key="2">
    <source>
        <dbReference type="Pfam" id="PF25023"/>
    </source>
</evidence>
<proteinExistence type="predicted"/>
<dbReference type="EMBL" id="AUSV01000008">
    <property type="protein sequence ID" value="ESP94961.1"/>
    <property type="molecule type" value="Genomic_DNA"/>
</dbReference>
<evidence type="ECO:0000313" key="3">
    <source>
        <dbReference type="EMBL" id="ESP94961.1"/>
    </source>
</evidence>
<dbReference type="RefSeq" id="WP_023397481.1">
    <property type="nucleotide sequence ID" value="NZ_AUSV01000008.1"/>
</dbReference>
<dbReference type="Proteomes" id="UP000017820">
    <property type="component" value="Unassembled WGS sequence"/>
</dbReference>
<dbReference type="InterPro" id="IPR056823">
    <property type="entry name" value="TEN-like_YD-shell"/>
</dbReference>
<protein>
    <submittedName>
        <fullName evidence="3">RHS repeat-associated core domain protein</fullName>
    </submittedName>
</protein>
<keyword evidence="1" id="KW-0677">Repeat</keyword>
<dbReference type="PATRIC" id="fig|1353533.3.peg.517"/>
<dbReference type="PANTHER" id="PTHR32305">
    <property type="match status" value="1"/>
</dbReference>
<comment type="caution">
    <text evidence="3">The sequence shown here is derived from an EMBL/GenBank/DDBJ whole genome shotgun (WGS) entry which is preliminary data.</text>
</comment>
<dbReference type="InterPro" id="IPR022385">
    <property type="entry name" value="Rhs_assc_core"/>
</dbReference>
<name>V4HBX5_PSEL2</name>
<reference evidence="4" key="1">
    <citation type="journal article" date="2014" name="Nat. Chem. Biol.">
        <title>Biosynthesis of polybrominated aromatic organic compounds by marine bacteria.</title>
        <authorList>
            <person name="Agarwal V."/>
            <person name="El Gamal A.A."/>
            <person name="Yamanaka K."/>
            <person name="Poth D."/>
            <person name="Kersten R.D."/>
            <person name="Schorn M."/>
            <person name="Allen E.E."/>
            <person name="Moore B.S."/>
        </authorList>
    </citation>
    <scope>NUCLEOTIDE SEQUENCE [LARGE SCALE GENOMIC DNA]</scope>
    <source>
        <strain evidence="4">2ta16</strain>
    </source>
</reference>
<dbReference type="NCBIfam" id="TIGR03696">
    <property type="entry name" value="Rhs_assc_core"/>
    <property type="match status" value="1"/>
</dbReference>
<dbReference type="Gene3D" id="2.180.10.10">
    <property type="entry name" value="RHS repeat-associated core"/>
    <property type="match status" value="1"/>
</dbReference>
<accession>V4HBX5</accession>
<organism evidence="3 4">
    <name type="scientific">Pseudoalteromonas luteoviolacea (strain 2ta16)</name>
    <dbReference type="NCBI Taxonomy" id="1353533"/>
    <lineage>
        <taxon>Bacteria</taxon>
        <taxon>Pseudomonadati</taxon>
        <taxon>Pseudomonadota</taxon>
        <taxon>Gammaproteobacteria</taxon>
        <taxon>Alteromonadales</taxon>
        <taxon>Pseudoalteromonadaceae</taxon>
        <taxon>Pseudoalteromonas</taxon>
    </lineage>
</organism>
<evidence type="ECO:0000256" key="1">
    <source>
        <dbReference type="ARBA" id="ARBA00022737"/>
    </source>
</evidence>
<gene>
    <name evidence="3" type="ORF">PL2TA16_04517</name>
</gene>
<dbReference type="AlphaFoldDB" id="V4HBX5"/>
<dbReference type="InterPro" id="IPR050708">
    <property type="entry name" value="T6SS_VgrG/RHS"/>
</dbReference>
<dbReference type="PANTHER" id="PTHR32305:SF15">
    <property type="entry name" value="PROTEIN RHSA-RELATED"/>
    <property type="match status" value="1"/>
</dbReference>
<dbReference type="Pfam" id="PF25023">
    <property type="entry name" value="TEN_YD-shell"/>
    <property type="match status" value="1"/>
</dbReference>
<sequence>MRISSDLASVDSSQCVVQLTTFDEFGRVFQQFDDYRRLKQRNEYIEAQGVHFTYRAGQVVIKKEAREGANGTIYYLHSREDRAGRVTHYNKGRFAMSVGYSDTGFVSSLAVQGSYGYIQSHSYQFDGLGNLTSRALSSDGGQVKSSRFGYDDLNRVIKVNGATEFAYTANGNLTTKSGWTQHYEDTRPHAISKRVKGSQIEVFDYDSNGNQTSAVMTNNGSTVYQRDVVYSARNKATHITVNGELVQFSYDTNNRRYKRVERNKTIYYVGALEIVKESGTEALSAQTYIRRNIGNDAVKTYHEHGQESMQWLFTDHQGSVVAVVNNSGKLLKRFSYDVFGKQSEVVMPNNDIDKLNWALETGLFWTVASNQRAYTGHEPVKFGDDSRIIHMNGRVYDADTGRFMQTDPFVQAPSNLQNYNRYSYVLNNPLSFTDPSGYLFKKLGSLYKKYWQATNGTILRTLAKVPVLNAAVQVGIGIACNAAAPACLGIYNTAQSYAVTGDVGSALKSGAIAAVSAYAFQQVGQHFKAEFGIKPGSDLSFGDLELGQQLQWAGSHAVVGGVSSVLSGGKFGHGFISAGFTKMAMGNAGFNLNNRAWPAIAGRTAIAAIVGGTASALTGGKFSNGARTAAMMHVLNGEMPNSFVNKLSEEQKYTIFKLKKRLEVEYSSKDGFIANVGDKIVIQIKESGLQFSWENGRLEPLIGSDFANEITALGLKNGIGEIALEVGRNSIDFKAKVQVPGFLFFNKKTVEVYSADVVDSLLNSPVRRIYDYASGHPEVTCKRLGTEC</sequence>
<evidence type="ECO:0000313" key="4">
    <source>
        <dbReference type="Proteomes" id="UP000017820"/>
    </source>
</evidence>
<feature type="domain" description="Teneurin-like YD-shell" evidence="2">
    <location>
        <begin position="83"/>
        <end position="342"/>
    </location>
</feature>